<reference evidence="4 5" key="1">
    <citation type="journal article" date="2014" name="Int. J. Syst. Evol. Microbiol.">
        <title>Sneathiella chungangensis sp. nov., isolated from a marine sand, and emended description of the genus Sneathiella.</title>
        <authorList>
            <person name="Siamphan C."/>
            <person name="Kim H."/>
            <person name="Lee J.S."/>
            <person name="Kim W."/>
        </authorList>
    </citation>
    <scope>NUCLEOTIDE SEQUENCE [LARGE SCALE GENOMIC DNA]</scope>
    <source>
        <strain evidence="4 5">KCTC 32476</strain>
    </source>
</reference>
<evidence type="ECO:0000256" key="1">
    <source>
        <dbReference type="ARBA" id="ARBA00022857"/>
    </source>
</evidence>
<dbReference type="GO" id="GO:0070402">
    <property type="term" value="F:NADPH binding"/>
    <property type="evidence" value="ECO:0007669"/>
    <property type="project" value="TreeGrafter"/>
</dbReference>
<organism evidence="4 5">
    <name type="scientific">Sneathiella chungangensis</name>
    <dbReference type="NCBI Taxonomy" id="1418234"/>
    <lineage>
        <taxon>Bacteria</taxon>
        <taxon>Pseudomonadati</taxon>
        <taxon>Pseudomonadota</taxon>
        <taxon>Alphaproteobacteria</taxon>
        <taxon>Sneathiellales</taxon>
        <taxon>Sneathiellaceae</taxon>
        <taxon>Sneathiella</taxon>
    </lineage>
</organism>
<dbReference type="InterPro" id="IPR047618">
    <property type="entry name" value="QOR-like"/>
</dbReference>
<dbReference type="EC" id="1.6.5.5" evidence="4"/>
<accession>A0A845MJE8</accession>
<dbReference type="Gene3D" id="3.40.50.720">
    <property type="entry name" value="NAD(P)-binding Rossmann-like Domain"/>
    <property type="match status" value="1"/>
</dbReference>
<dbReference type="InterPro" id="IPR002364">
    <property type="entry name" value="Quin_OxRdtase/zeta-crystal_CS"/>
</dbReference>
<dbReference type="GO" id="GO:0035925">
    <property type="term" value="F:mRNA 3'-UTR AU-rich region binding"/>
    <property type="evidence" value="ECO:0007669"/>
    <property type="project" value="TreeGrafter"/>
</dbReference>
<dbReference type="SUPFAM" id="SSF51735">
    <property type="entry name" value="NAD(P)-binding Rossmann-fold domains"/>
    <property type="match status" value="1"/>
</dbReference>
<dbReference type="PANTHER" id="PTHR48106">
    <property type="entry name" value="QUINONE OXIDOREDUCTASE PIG3-RELATED"/>
    <property type="match status" value="1"/>
</dbReference>
<gene>
    <name evidence="4" type="ORF">GQF03_17170</name>
</gene>
<dbReference type="GO" id="GO:0008270">
    <property type="term" value="F:zinc ion binding"/>
    <property type="evidence" value="ECO:0007669"/>
    <property type="project" value="InterPro"/>
</dbReference>
<keyword evidence="1" id="KW-0521">NADP</keyword>
<name>A0A845MJE8_9PROT</name>
<keyword evidence="2 4" id="KW-0560">Oxidoreductase</keyword>
<dbReference type="InterPro" id="IPR020843">
    <property type="entry name" value="ER"/>
</dbReference>
<sequence>MVKAIVQHEHGGPDTMKWEDVTLGKPGPGQARVRHTAVGLNYIDVYFRTGLYPSPLPLTTGMEAAGVIEELGEGVTSFKVGDRVAYAGRPVGAYSEARIMPVDNLIVLPDSIDDTTAAAMMLQGMTTEYLLQRTFHVKQGDTILFHAAAGGVGLFACQWAKHIGATVIGTVGSEEKAELAKAHGCTHTILYREEDFHKKVMEITDGKGVPVVYDSIGKDTFEKSLDCLRPRGLMVSFGNSSGPVTGVDLGILGAKGALYVTRPSLMVYNATRPDLEKSAADLMKLVASGAIKVTINQTYPLSEARKAHEDLEARKTTGSTVFTV</sequence>
<dbReference type="Pfam" id="PF08240">
    <property type="entry name" value="ADH_N"/>
    <property type="match status" value="1"/>
</dbReference>
<feature type="domain" description="Enoyl reductase (ER)" evidence="3">
    <location>
        <begin position="11"/>
        <end position="322"/>
    </location>
</feature>
<dbReference type="InterPro" id="IPR011032">
    <property type="entry name" value="GroES-like_sf"/>
</dbReference>
<dbReference type="PANTHER" id="PTHR48106:SF13">
    <property type="entry name" value="QUINONE OXIDOREDUCTASE-RELATED"/>
    <property type="match status" value="1"/>
</dbReference>
<dbReference type="FunFam" id="3.40.50.720:FF:000053">
    <property type="entry name" value="Quinone oxidoreductase 1"/>
    <property type="match status" value="1"/>
</dbReference>
<dbReference type="PROSITE" id="PS01162">
    <property type="entry name" value="QOR_ZETA_CRYSTAL"/>
    <property type="match status" value="1"/>
</dbReference>
<evidence type="ECO:0000313" key="4">
    <source>
        <dbReference type="EMBL" id="MZR24068.1"/>
    </source>
</evidence>
<proteinExistence type="predicted"/>
<dbReference type="EMBL" id="WTVA01000015">
    <property type="protein sequence ID" value="MZR24068.1"/>
    <property type="molecule type" value="Genomic_DNA"/>
</dbReference>
<dbReference type="GO" id="GO:0005829">
    <property type="term" value="C:cytosol"/>
    <property type="evidence" value="ECO:0007669"/>
    <property type="project" value="TreeGrafter"/>
</dbReference>
<dbReference type="NCBIfam" id="NF008024">
    <property type="entry name" value="PRK10754.1"/>
    <property type="match status" value="1"/>
</dbReference>
<dbReference type="InterPro" id="IPR013149">
    <property type="entry name" value="ADH-like_C"/>
</dbReference>
<dbReference type="RefSeq" id="WP_161340527.1">
    <property type="nucleotide sequence ID" value="NZ_JBHSDG010000003.1"/>
</dbReference>
<dbReference type="GO" id="GO:0003960">
    <property type="term" value="F:quinone reductase (NADPH) activity"/>
    <property type="evidence" value="ECO:0007669"/>
    <property type="project" value="UniProtKB-EC"/>
</dbReference>
<dbReference type="OrthoDB" id="9805883at2"/>
<dbReference type="Pfam" id="PF00107">
    <property type="entry name" value="ADH_zinc_N"/>
    <property type="match status" value="1"/>
</dbReference>
<keyword evidence="5" id="KW-1185">Reference proteome</keyword>
<dbReference type="CDD" id="cd05286">
    <property type="entry name" value="QOR2"/>
    <property type="match status" value="1"/>
</dbReference>
<dbReference type="SUPFAM" id="SSF50129">
    <property type="entry name" value="GroES-like"/>
    <property type="match status" value="1"/>
</dbReference>
<dbReference type="AlphaFoldDB" id="A0A845MJE8"/>
<dbReference type="InterPro" id="IPR036291">
    <property type="entry name" value="NAD(P)-bd_dom_sf"/>
</dbReference>
<comment type="caution">
    <text evidence="4">The sequence shown here is derived from an EMBL/GenBank/DDBJ whole genome shotgun (WGS) entry which is preliminary data.</text>
</comment>
<dbReference type="SMART" id="SM00829">
    <property type="entry name" value="PKS_ER"/>
    <property type="match status" value="1"/>
</dbReference>
<dbReference type="Gene3D" id="3.90.180.10">
    <property type="entry name" value="Medium-chain alcohol dehydrogenases, catalytic domain"/>
    <property type="match status" value="1"/>
</dbReference>
<dbReference type="InterPro" id="IPR013154">
    <property type="entry name" value="ADH-like_N"/>
</dbReference>
<dbReference type="Proteomes" id="UP000445696">
    <property type="component" value="Unassembled WGS sequence"/>
</dbReference>
<evidence type="ECO:0000313" key="5">
    <source>
        <dbReference type="Proteomes" id="UP000445696"/>
    </source>
</evidence>
<evidence type="ECO:0000259" key="3">
    <source>
        <dbReference type="SMART" id="SM00829"/>
    </source>
</evidence>
<evidence type="ECO:0000256" key="2">
    <source>
        <dbReference type="ARBA" id="ARBA00023002"/>
    </source>
</evidence>
<protein>
    <submittedName>
        <fullName evidence="4">NADPH:quinone reductase</fullName>
        <ecNumber evidence="4">1.6.5.5</ecNumber>
    </submittedName>
</protein>